<proteinExistence type="inferred from homology"/>
<dbReference type="OrthoDB" id="1470350at2759"/>
<gene>
    <name evidence="7" type="ORF">THASP1DRAFT_32302</name>
</gene>
<comment type="similarity">
    <text evidence="5">Belongs to the cytochrome P450 family.</text>
</comment>
<evidence type="ECO:0000313" key="7">
    <source>
        <dbReference type="EMBL" id="RKP05870.1"/>
    </source>
</evidence>
<evidence type="ECO:0000256" key="2">
    <source>
        <dbReference type="ARBA" id="ARBA00022723"/>
    </source>
</evidence>
<dbReference type="InterPro" id="IPR001128">
    <property type="entry name" value="Cyt_P450"/>
</dbReference>
<dbReference type="PANTHER" id="PTHR24305">
    <property type="entry name" value="CYTOCHROME P450"/>
    <property type="match status" value="1"/>
</dbReference>
<dbReference type="Gene3D" id="1.10.630.10">
    <property type="entry name" value="Cytochrome P450"/>
    <property type="match status" value="1"/>
</dbReference>
<dbReference type="PROSITE" id="PS00086">
    <property type="entry name" value="CYTOCHROME_P450"/>
    <property type="match status" value="1"/>
</dbReference>
<feature type="signal peptide" evidence="6">
    <location>
        <begin position="1"/>
        <end position="16"/>
    </location>
</feature>
<dbReference type="GO" id="GO:0005506">
    <property type="term" value="F:iron ion binding"/>
    <property type="evidence" value="ECO:0007669"/>
    <property type="project" value="InterPro"/>
</dbReference>
<dbReference type="InterPro" id="IPR017972">
    <property type="entry name" value="Cyt_P450_CS"/>
</dbReference>
<keyword evidence="3 4" id="KW-0408">Iron</keyword>
<evidence type="ECO:0000256" key="1">
    <source>
        <dbReference type="ARBA" id="ARBA00001971"/>
    </source>
</evidence>
<evidence type="ECO:0000313" key="8">
    <source>
        <dbReference type="Proteomes" id="UP000271241"/>
    </source>
</evidence>
<feature type="chain" id="PRO_5020586545" evidence="6">
    <location>
        <begin position="17"/>
        <end position="490"/>
    </location>
</feature>
<evidence type="ECO:0000256" key="4">
    <source>
        <dbReference type="PIRSR" id="PIRSR602401-1"/>
    </source>
</evidence>
<organism evidence="7 8">
    <name type="scientific">Thamnocephalis sphaerospora</name>
    <dbReference type="NCBI Taxonomy" id="78915"/>
    <lineage>
        <taxon>Eukaryota</taxon>
        <taxon>Fungi</taxon>
        <taxon>Fungi incertae sedis</taxon>
        <taxon>Zoopagomycota</taxon>
        <taxon>Zoopagomycotina</taxon>
        <taxon>Zoopagomycetes</taxon>
        <taxon>Zoopagales</taxon>
        <taxon>Sigmoideomycetaceae</taxon>
        <taxon>Thamnocephalis</taxon>
    </lineage>
</organism>
<dbReference type="GO" id="GO:0016705">
    <property type="term" value="F:oxidoreductase activity, acting on paired donors, with incorporation or reduction of molecular oxygen"/>
    <property type="evidence" value="ECO:0007669"/>
    <property type="project" value="InterPro"/>
</dbReference>
<name>A0A4P9XKR2_9FUNG</name>
<keyword evidence="8" id="KW-1185">Reference proteome</keyword>
<dbReference type="PRINTS" id="PR00463">
    <property type="entry name" value="EP450I"/>
</dbReference>
<protein>
    <submittedName>
        <fullName evidence="7">Cytochrome P450</fullName>
    </submittedName>
</protein>
<evidence type="ECO:0000256" key="3">
    <source>
        <dbReference type="ARBA" id="ARBA00023004"/>
    </source>
</evidence>
<keyword evidence="4 5" id="KW-0349">Heme</keyword>
<dbReference type="InterPro" id="IPR050121">
    <property type="entry name" value="Cytochrome_P450_monoxygenase"/>
</dbReference>
<dbReference type="InterPro" id="IPR036396">
    <property type="entry name" value="Cyt_P450_sf"/>
</dbReference>
<evidence type="ECO:0000256" key="5">
    <source>
        <dbReference type="RuleBase" id="RU000461"/>
    </source>
</evidence>
<dbReference type="SUPFAM" id="SSF48264">
    <property type="entry name" value="Cytochrome P450"/>
    <property type="match status" value="1"/>
</dbReference>
<comment type="cofactor">
    <cofactor evidence="1 4">
        <name>heme</name>
        <dbReference type="ChEBI" id="CHEBI:30413"/>
    </cofactor>
</comment>
<accession>A0A4P9XKR2</accession>
<keyword evidence="5" id="KW-0560">Oxidoreductase</keyword>
<dbReference type="GO" id="GO:0020037">
    <property type="term" value="F:heme binding"/>
    <property type="evidence" value="ECO:0007669"/>
    <property type="project" value="InterPro"/>
</dbReference>
<dbReference type="Pfam" id="PF00067">
    <property type="entry name" value="p450"/>
    <property type="match status" value="1"/>
</dbReference>
<dbReference type="EMBL" id="KZ993011">
    <property type="protein sequence ID" value="RKP05870.1"/>
    <property type="molecule type" value="Genomic_DNA"/>
</dbReference>
<dbReference type="InterPro" id="IPR002401">
    <property type="entry name" value="Cyt_P450_E_grp-I"/>
</dbReference>
<dbReference type="Proteomes" id="UP000271241">
    <property type="component" value="Unassembled WGS sequence"/>
</dbReference>
<evidence type="ECO:0000256" key="6">
    <source>
        <dbReference type="SAM" id="SignalP"/>
    </source>
</evidence>
<keyword evidence="6" id="KW-0732">Signal</keyword>
<keyword evidence="2 4" id="KW-0479">Metal-binding</keyword>
<feature type="binding site" description="axial binding residue" evidence="4">
    <location>
        <position position="435"/>
    </location>
    <ligand>
        <name>heme</name>
        <dbReference type="ChEBI" id="CHEBI:30413"/>
    </ligand>
    <ligandPart>
        <name>Fe</name>
        <dbReference type="ChEBI" id="CHEBI:18248"/>
    </ligandPart>
</feature>
<reference evidence="8" key="1">
    <citation type="journal article" date="2018" name="Nat. Microbiol.">
        <title>Leveraging single-cell genomics to expand the fungal tree of life.</title>
        <authorList>
            <person name="Ahrendt S.R."/>
            <person name="Quandt C.A."/>
            <person name="Ciobanu D."/>
            <person name="Clum A."/>
            <person name="Salamov A."/>
            <person name="Andreopoulos B."/>
            <person name="Cheng J.F."/>
            <person name="Woyke T."/>
            <person name="Pelin A."/>
            <person name="Henrissat B."/>
            <person name="Reynolds N.K."/>
            <person name="Benny G.L."/>
            <person name="Smith M.E."/>
            <person name="James T.Y."/>
            <person name="Grigoriev I.V."/>
        </authorList>
    </citation>
    <scope>NUCLEOTIDE SEQUENCE [LARGE SCALE GENOMIC DNA]</scope>
    <source>
        <strain evidence="8">RSA 1356</strain>
    </source>
</reference>
<dbReference type="GO" id="GO:0004497">
    <property type="term" value="F:monooxygenase activity"/>
    <property type="evidence" value="ECO:0007669"/>
    <property type="project" value="UniProtKB-KW"/>
</dbReference>
<keyword evidence="5" id="KW-0503">Monooxygenase</keyword>
<dbReference type="STRING" id="78915.A0A4P9XKR2"/>
<sequence length="490" mass="54914">MGLSALLTTESVLVLAASYCAYTYISNKVVSPLRKVPGRWYNAVSSIPYNILLMRGEQLEYVDQLHREYGPVVRVTPDIISVADADVAHEVYRTHKFAKGPIYDGFDLAGGPNLFSMRNLGDGLSEFKLRKRLMAPAFTLSALPNLEPMVERAGTLPLLRALDKYAESGETANMMNLFMRATFSVMGEVSFGKSFNLIEQDHPILEWMAGMLELSVLKFAVGPLAIEKLFPHLFQCHKNTIEFALKAIKERRERKDARPDALQRYLDATDVGPGEVAPLSELDVVGEVLVQMVAGTDTAASTLSWAVHRLLAKPETLERLQAELDEVIPSPDTHITHDMVANLPYLNAVLSETLRVHPVGAGEPQRCVPEGGFTVGGYFLPAGTILMPGQYPLHHLDKVWPEPFEFKPERWLVGSEELHEMKRHFFPFSMGVRACVGRHLAWMELRVMLASIVRRYDMARVPGDDMTPKYQLVVRPRGEQVSITLQRRTC</sequence>
<dbReference type="PANTHER" id="PTHR24305:SF218">
    <property type="entry name" value="P450, PUTATIVE (EUROFUNG)-RELATED"/>
    <property type="match status" value="1"/>
</dbReference>
<dbReference type="AlphaFoldDB" id="A0A4P9XKR2"/>
<dbReference type="PRINTS" id="PR00385">
    <property type="entry name" value="P450"/>
</dbReference>